<evidence type="ECO:0000256" key="5">
    <source>
        <dbReference type="ARBA" id="ARBA00023136"/>
    </source>
</evidence>
<feature type="region of interest" description="Disordered" evidence="6">
    <location>
        <begin position="1"/>
        <end position="52"/>
    </location>
</feature>
<dbReference type="SUPFAM" id="SSF103481">
    <property type="entry name" value="Multidrug resistance efflux transporter EmrE"/>
    <property type="match status" value="1"/>
</dbReference>
<evidence type="ECO:0000256" key="7">
    <source>
        <dbReference type="SAM" id="Phobius"/>
    </source>
</evidence>
<feature type="transmembrane region" description="Helical" evidence="7">
    <location>
        <begin position="293"/>
        <end position="318"/>
    </location>
</feature>
<feature type="transmembrane region" description="Helical" evidence="7">
    <location>
        <begin position="156"/>
        <end position="179"/>
    </location>
</feature>
<feature type="transmembrane region" description="Helical" evidence="7">
    <location>
        <begin position="230"/>
        <end position="249"/>
    </location>
</feature>
<evidence type="ECO:0000313" key="9">
    <source>
        <dbReference type="EMBL" id="KIY97666.1"/>
    </source>
</evidence>
<protein>
    <recommendedName>
        <fullName evidence="8">EamA domain-containing protein</fullName>
    </recommendedName>
</protein>
<evidence type="ECO:0000259" key="8">
    <source>
        <dbReference type="Pfam" id="PF00892"/>
    </source>
</evidence>
<evidence type="ECO:0000313" key="10">
    <source>
        <dbReference type="Proteomes" id="UP000054498"/>
    </source>
</evidence>
<comment type="subcellular location">
    <subcellularLocation>
        <location evidence="1">Membrane</location>
        <topology evidence="1">Multi-pass membrane protein</topology>
    </subcellularLocation>
</comment>
<feature type="compositionally biased region" description="Gly residues" evidence="6">
    <location>
        <begin position="35"/>
        <end position="47"/>
    </location>
</feature>
<dbReference type="Proteomes" id="UP000054498">
    <property type="component" value="Unassembled WGS sequence"/>
</dbReference>
<sequence>MQACHLLQRRDSSGRVHDGGTTGAELPDGSTGEVSGNGGGGDGGDGGDAAAPLLGGAQPGGPLLLSRGALVKAALMVGPTWFLAQLCFAWSLALTSVTSNTILSSTSCLFAFLASVLFLGERFTARKALSVVAVMAGTAAVALADTSSGGDAVAPLRLAAALGPLAGDLLATGAAALYAAYTIQIQGALGSAGAGDTALFFGHLGALTAALLLPVLGVMQWAGALDLGRVAPASLGLACFNGLMDYVLADFLWARAVLLLGPTIATLGLSIQIPMATALDVFLGRPAWLRSGAAAALTFGGSALVLGGFVAITLAGAAGPAAGAAARSEGGGRGTGERAAVDEEAGSSRNNGGGGAPQQRSWVEDDEPR</sequence>
<feature type="transmembrane region" description="Helical" evidence="7">
    <location>
        <begin position="101"/>
        <end position="120"/>
    </location>
</feature>
<feature type="region of interest" description="Disordered" evidence="6">
    <location>
        <begin position="323"/>
        <end position="369"/>
    </location>
</feature>
<feature type="transmembrane region" description="Helical" evidence="7">
    <location>
        <begin position="73"/>
        <end position="95"/>
    </location>
</feature>
<dbReference type="OrthoDB" id="1436450at2759"/>
<gene>
    <name evidence="9" type="ORF">MNEG_10296</name>
</gene>
<evidence type="ECO:0000256" key="6">
    <source>
        <dbReference type="SAM" id="MobiDB-lite"/>
    </source>
</evidence>
<dbReference type="AlphaFoldDB" id="A0A0D2M9M3"/>
<evidence type="ECO:0000256" key="2">
    <source>
        <dbReference type="ARBA" id="ARBA00007635"/>
    </source>
</evidence>
<accession>A0A0D2M9M3</accession>
<dbReference type="PANTHER" id="PTHR23051:SF0">
    <property type="entry name" value="SOLUTE CARRIER FAMILY 35 MEMBER F5"/>
    <property type="match status" value="1"/>
</dbReference>
<dbReference type="InterPro" id="IPR000620">
    <property type="entry name" value="EamA_dom"/>
</dbReference>
<keyword evidence="10" id="KW-1185">Reference proteome</keyword>
<dbReference type="KEGG" id="mng:MNEG_10296"/>
<dbReference type="GeneID" id="25727444"/>
<reference evidence="9 10" key="1">
    <citation type="journal article" date="2013" name="BMC Genomics">
        <title>Reconstruction of the lipid metabolism for the microalga Monoraphidium neglectum from its genome sequence reveals characteristics suitable for biofuel production.</title>
        <authorList>
            <person name="Bogen C."/>
            <person name="Al-Dilaimi A."/>
            <person name="Albersmeier A."/>
            <person name="Wichmann J."/>
            <person name="Grundmann M."/>
            <person name="Rupp O."/>
            <person name="Lauersen K.J."/>
            <person name="Blifernez-Klassen O."/>
            <person name="Kalinowski J."/>
            <person name="Goesmann A."/>
            <person name="Mussgnug J.H."/>
            <person name="Kruse O."/>
        </authorList>
    </citation>
    <scope>NUCLEOTIDE SEQUENCE [LARGE SCALE GENOMIC DNA]</scope>
    <source>
        <strain evidence="9 10">SAG 48.87</strain>
    </source>
</reference>
<dbReference type="Pfam" id="PF00892">
    <property type="entry name" value="EamA"/>
    <property type="match status" value="1"/>
</dbReference>
<feature type="transmembrane region" description="Helical" evidence="7">
    <location>
        <begin position="127"/>
        <end position="144"/>
    </location>
</feature>
<evidence type="ECO:0000256" key="3">
    <source>
        <dbReference type="ARBA" id="ARBA00022692"/>
    </source>
</evidence>
<dbReference type="RefSeq" id="XP_013896686.1">
    <property type="nucleotide sequence ID" value="XM_014041232.1"/>
</dbReference>
<evidence type="ECO:0000256" key="4">
    <source>
        <dbReference type="ARBA" id="ARBA00022989"/>
    </source>
</evidence>
<dbReference type="EMBL" id="KK102478">
    <property type="protein sequence ID" value="KIY97666.1"/>
    <property type="molecule type" value="Genomic_DNA"/>
</dbReference>
<organism evidence="9 10">
    <name type="scientific">Monoraphidium neglectum</name>
    <dbReference type="NCBI Taxonomy" id="145388"/>
    <lineage>
        <taxon>Eukaryota</taxon>
        <taxon>Viridiplantae</taxon>
        <taxon>Chlorophyta</taxon>
        <taxon>core chlorophytes</taxon>
        <taxon>Chlorophyceae</taxon>
        <taxon>CS clade</taxon>
        <taxon>Sphaeropleales</taxon>
        <taxon>Selenastraceae</taxon>
        <taxon>Monoraphidium</taxon>
    </lineage>
</organism>
<keyword evidence="4 7" id="KW-1133">Transmembrane helix</keyword>
<evidence type="ECO:0000256" key="1">
    <source>
        <dbReference type="ARBA" id="ARBA00004141"/>
    </source>
</evidence>
<comment type="similarity">
    <text evidence="2">Belongs to the drug/metabolite transporter (DMT) superfamily. Plant drug/metabolite exporter (P-DME) (TC 2.A.7.4) family.</text>
</comment>
<dbReference type="InterPro" id="IPR037185">
    <property type="entry name" value="EmrE-like"/>
</dbReference>
<dbReference type="GO" id="GO:0016020">
    <property type="term" value="C:membrane"/>
    <property type="evidence" value="ECO:0007669"/>
    <property type="project" value="UniProtKB-SubCell"/>
</dbReference>
<proteinExistence type="inferred from homology"/>
<name>A0A0D2M9M3_9CHLO</name>
<feature type="domain" description="EamA" evidence="8">
    <location>
        <begin position="66"/>
        <end position="141"/>
    </location>
</feature>
<keyword evidence="3 7" id="KW-0812">Transmembrane</keyword>
<feature type="transmembrane region" description="Helical" evidence="7">
    <location>
        <begin position="200"/>
        <end position="224"/>
    </location>
</feature>
<feature type="compositionally biased region" description="Basic and acidic residues" evidence="6">
    <location>
        <begin position="8"/>
        <end position="18"/>
    </location>
</feature>
<keyword evidence="5 7" id="KW-0472">Membrane</keyword>
<feature type="transmembrane region" description="Helical" evidence="7">
    <location>
        <begin position="256"/>
        <end position="273"/>
    </location>
</feature>
<dbReference type="PANTHER" id="PTHR23051">
    <property type="entry name" value="SOLUTE CARRIER FAMILY 35, MEMBER F5"/>
    <property type="match status" value="1"/>
</dbReference>